<dbReference type="Pfam" id="PF15902">
    <property type="entry name" value="Sortilin-Vps10"/>
    <property type="match status" value="1"/>
</dbReference>
<dbReference type="Pfam" id="PF15901">
    <property type="entry name" value="Sortilin_C"/>
    <property type="match status" value="1"/>
</dbReference>
<dbReference type="PANTHER" id="PTHR12106:SF27">
    <property type="entry name" value="SORTILIN-RELATED RECEPTOR"/>
    <property type="match status" value="1"/>
</dbReference>
<reference evidence="8 9" key="1">
    <citation type="submission" date="2011-02" db="EMBL/GenBank/DDBJ databases">
        <title>The Genome Sequence of Sphaeroforma arctica JP610.</title>
        <authorList>
            <consortium name="The Broad Institute Genome Sequencing Platform"/>
            <person name="Russ C."/>
            <person name="Cuomo C."/>
            <person name="Young S.K."/>
            <person name="Zeng Q."/>
            <person name="Gargeya S."/>
            <person name="Alvarado L."/>
            <person name="Berlin A."/>
            <person name="Chapman S.B."/>
            <person name="Chen Z."/>
            <person name="Freedman E."/>
            <person name="Gellesch M."/>
            <person name="Goldberg J."/>
            <person name="Griggs A."/>
            <person name="Gujja S."/>
            <person name="Heilman E."/>
            <person name="Heiman D."/>
            <person name="Howarth C."/>
            <person name="Mehta T."/>
            <person name="Neiman D."/>
            <person name="Pearson M."/>
            <person name="Roberts A."/>
            <person name="Saif S."/>
            <person name="Shea T."/>
            <person name="Shenoy N."/>
            <person name="Sisk P."/>
            <person name="Stolte C."/>
            <person name="Sykes S."/>
            <person name="White J."/>
            <person name="Yandava C."/>
            <person name="Burger G."/>
            <person name="Gray M.W."/>
            <person name="Holland P.W.H."/>
            <person name="King N."/>
            <person name="Lang F.B.F."/>
            <person name="Roger A.J."/>
            <person name="Ruiz-Trillo I."/>
            <person name="Haas B."/>
            <person name="Nusbaum C."/>
            <person name="Birren B."/>
        </authorList>
    </citation>
    <scope>NUCLEOTIDE SEQUENCE [LARGE SCALE GENOMIC DNA]</scope>
    <source>
        <strain evidence="8 9">JP610</strain>
    </source>
</reference>
<dbReference type="SUPFAM" id="SSF110296">
    <property type="entry name" value="Oligoxyloglucan reducing end-specific cellobiohydrolase"/>
    <property type="match status" value="1"/>
</dbReference>
<dbReference type="RefSeq" id="XP_014156773.1">
    <property type="nucleotide sequence ID" value="XM_014301298.1"/>
</dbReference>
<evidence type="ECO:0000259" key="7">
    <source>
        <dbReference type="SMART" id="SM00602"/>
    </source>
</evidence>
<dbReference type="AlphaFoldDB" id="A0A0L0G216"/>
<keyword evidence="3 6" id="KW-0472">Membrane</keyword>
<dbReference type="GeneID" id="25905354"/>
<dbReference type="Gene3D" id="3.30.60.270">
    <property type="match status" value="1"/>
</dbReference>
<gene>
    <name evidence="8" type="ORF">SARC_04850</name>
</gene>
<feature type="transmembrane region" description="Helical" evidence="6">
    <location>
        <begin position="436"/>
        <end position="460"/>
    </location>
</feature>
<dbReference type="Gene3D" id="2.10.70.80">
    <property type="match status" value="1"/>
</dbReference>
<organism evidence="8 9">
    <name type="scientific">Sphaeroforma arctica JP610</name>
    <dbReference type="NCBI Taxonomy" id="667725"/>
    <lineage>
        <taxon>Eukaryota</taxon>
        <taxon>Ichthyosporea</taxon>
        <taxon>Ichthyophonida</taxon>
        <taxon>Sphaeroforma</taxon>
    </lineage>
</organism>
<dbReference type="Gene3D" id="2.130.10.10">
    <property type="entry name" value="YVTN repeat-like/Quinoprotein amine dehydrogenase"/>
    <property type="match status" value="1"/>
</dbReference>
<dbReference type="SMART" id="SM00602">
    <property type="entry name" value="VPS10"/>
    <property type="match status" value="1"/>
</dbReference>
<keyword evidence="6" id="KW-1133">Transmembrane helix</keyword>
<evidence type="ECO:0000313" key="9">
    <source>
        <dbReference type="Proteomes" id="UP000054560"/>
    </source>
</evidence>
<dbReference type="InterPro" id="IPR006581">
    <property type="entry name" value="VPS10"/>
</dbReference>
<proteinExistence type="predicted"/>
<dbReference type="InterPro" id="IPR031777">
    <property type="entry name" value="Sortilin_C"/>
</dbReference>
<evidence type="ECO:0000256" key="1">
    <source>
        <dbReference type="ARBA" id="ARBA00004370"/>
    </source>
</evidence>
<protein>
    <recommendedName>
        <fullName evidence="7">VPS10 domain-containing protein</fullName>
    </recommendedName>
</protein>
<comment type="subcellular location">
    <subcellularLocation>
        <location evidence="1">Membrane</location>
    </subcellularLocation>
</comment>
<dbReference type="Proteomes" id="UP000054560">
    <property type="component" value="Unassembled WGS sequence"/>
</dbReference>
<dbReference type="PANTHER" id="PTHR12106">
    <property type="entry name" value="SORTILIN RELATED"/>
    <property type="match status" value="1"/>
</dbReference>
<dbReference type="EMBL" id="KQ241884">
    <property type="protein sequence ID" value="KNC82871.1"/>
    <property type="molecule type" value="Genomic_DNA"/>
</dbReference>
<dbReference type="InterPro" id="IPR015943">
    <property type="entry name" value="WD40/YVTN_repeat-like_dom_sf"/>
</dbReference>
<name>A0A0L0G216_9EUKA</name>
<keyword evidence="6" id="KW-0812">Transmembrane</keyword>
<dbReference type="InterPro" id="IPR031778">
    <property type="entry name" value="Sortilin_N"/>
</dbReference>
<keyword evidence="9" id="KW-1185">Reference proteome</keyword>
<evidence type="ECO:0000256" key="6">
    <source>
        <dbReference type="SAM" id="Phobius"/>
    </source>
</evidence>
<evidence type="ECO:0000256" key="5">
    <source>
        <dbReference type="SAM" id="MobiDB-lite"/>
    </source>
</evidence>
<evidence type="ECO:0000256" key="2">
    <source>
        <dbReference type="ARBA" id="ARBA00022737"/>
    </source>
</evidence>
<evidence type="ECO:0000256" key="3">
    <source>
        <dbReference type="ARBA" id="ARBA00023136"/>
    </source>
</evidence>
<feature type="compositionally biased region" description="Acidic residues" evidence="5">
    <location>
        <begin position="490"/>
        <end position="505"/>
    </location>
</feature>
<dbReference type="GO" id="GO:0006892">
    <property type="term" value="P:post-Golgi vesicle-mediated transport"/>
    <property type="evidence" value="ECO:0007669"/>
    <property type="project" value="TreeGrafter"/>
</dbReference>
<accession>A0A0L0G216</accession>
<dbReference type="eggNOG" id="KOG3511">
    <property type="taxonomic scope" value="Eukaryota"/>
</dbReference>
<dbReference type="GO" id="GO:0016020">
    <property type="term" value="C:membrane"/>
    <property type="evidence" value="ECO:0007669"/>
    <property type="project" value="UniProtKB-SubCell"/>
</dbReference>
<keyword evidence="2" id="KW-0677">Repeat</keyword>
<dbReference type="OrthoDB" id="443634at2759"/>
<sequence length="514" mass="57060">MEMRVSTDGGDTWNHAHFPVEIKVKRDLALAELETTELGYQILDASEGSVFINVDNDNADGKGLHTGNLYTSDSSGTSYSLSLTDNLYLQSLRNDFHKVASIVGTYITNQLVIEEGTYMQEFRTVITFNKGGEWRPIIAPTVDSDGADVGCDECYLQLHNYVSQATMGLQPIFSLENAAGLVIAHGTIGRYLSTNAQTSLFLSRDGGFTWTMILDGAYTFAVADHGGLLVAIPVGKKQNSILFSWDMGRSWESFQFTDVPITIVRVLAKPGFQTRVFNIWGNDAGGHWTITTLDFTEYLGRPCLDADYTSWSPSDGRISNQRCVLGHKRVYKRRKNTAKCFNDVDYELETSNTSCPCTKEDFECDYGYFRPNIDQHCVEYASFNMSTVAPCSNGEEEYVQSSGYRRVPGDSCSGGVENQYISSMLVSCESDKSTPLAAIVVPVVLAILAVALVAVVAYVYNRKKNYWRARYLALAQQDHDDDIQHTGLDSESDEDSEDDELEVADLADPSKDMH</sequence>
<feature type="region of interest" description="Disordered" evidence="5">
    <location>
        <begin position="482"/>
        <end position="514"/>
    </location>
</feature>
<dbReference type="InterPro" id="IPR050310">
    <property type="entry name" value="VPS10-sortilin"/>
</dbReference>
<evidence type="ECO:0000313" key="8">
    <source>
        <dbReference type="EMBL" id="KNC82871.1"/>
    </source>
</evidence>
<feature type="domain" description="VPS10" evidence="7">
    <location>
        <begin position="2"/>
        <end position="433"/>
    </location>
</feature>
<dbReference type="GO" id="GO:0005794">
    <property type="term" value="C:Golgi apparatus"/>
    <property type="evidence" value="ECO:0007669"/>
    <property type="project" value="TreeGrafter"/>
</dbReference>
<keyword evidence="4" id="KW-0325">Glycoprotein</keyword>
<dbReference type="STRING" id="667725.A0A0L0G216"/>
<evidence type="ECO:0000256" key="4">
    <source>
        <dbReference type="ARBA" id="ARBA00023180"/>
    </source>
</evidence>